<evidence type="ECO:0000313" key="1">
    <source>
        <dbReference type="Proteomes" id="UP000887569"/>
    </source>
</evidence>
<proteinExistence type="predicted"/>
<accession>A0A915C8C4</accession>
<evidence type="ECO:0000313" key="2">
    <source>
        <dbReference type="WBParaSite" id="PgR096_g012_t01"/>
    </source>
</evidence>
<dbReference type="AlphaFoldDB" id="A0A915C8C4"/>
<reference evidence="2" key="1">
    <citation type="submission" date="2022-11" db="UniProtKB">
        <authorList>
            <consortium name="WormBaseParasite"/>
        </authorList>
    </citation>
    <scope>IDENTIFICATION</scope>
</reference>
<organism evidence="1 2">
    <name type="scientific">Parascaris univalens</name>
    <name type="common">Nematode worm</name>
    <dbReference type="NCBI Taxonomy" id="6257"/>
    <lineage>
        <taxon>Eukaryota</taxon>
        <taxon>Metazoa</taxon>
        <taxon>Ecdysozoa</taxon>
        <taxon>Nematoda</taxon>
        <taxon>Chromadorea</taxon>
        <taxon>Rhabditida</taxon>
        <taxon>Spirurina</taxon>
        <taxon>Ascaridomorpha</taxon>
        <taxon>Ascaridoidea</taxon>
        <taxon>Ascarididae</taxon>
        <taxon>Parascaris</taxon>
    </lineage>
</organism>
<dbReference type="WBParaSite" id="PgR096_g012_t01">
    <property type="protein sequence ID" value="PgR096_g012_t01"/>
    <property type="gene ID" value="PgR096_g012"/>
</dbReference>
<dbReference type="Proteomes" id="UP000887569">
    <property type="component" value="Unplaced"/>
</dbReference>
<protein>
    <submittedName>
        <fullName evidence="2">Uncharacterized protein</fullName>
    </submittedName>
</protein>
<sequence>MMPITYQKAANKAKFSGCLCTACRFLNFKAKRFRQIGPNDHLKWLMKRVRLNHYFWRIESIVRVFESLALWSPENYGRLHKSNHADVNVAQ</sequence>
<name>A0A915C8C4_PARUN</name>
<keyword evidence="1" id="KW-1185">Reference proteome</keyword>